<evidence type="ECO:0000313" key="2">
    <source>
        <dbReference type="Proteomes" id="UP000466730"/>
    </source>
</evidence>
<protein>
    <submittedName>
        <fullName evidence="1">Uncharacterized protein</fullName>
    </submittedName>
</protein>
<dbReference type="RefSeq" id="WP_153749733.1">
    <property type="nucleotide sequence ID" value="NZ_BAAADI010000012.1"/>
</dbReference>
<gene>
    <name evidence="1" type="ORF">GH815_15845</name>
</gene>
<dbReference type="Proteomes" id="UP000466730">
    <property type="component" value="Unassembled WGS sequence"/>
</dbReference>
<dbReference type="EMBL" id="WJPO01000031">
    <property type="protein sequence ID" value="MRH22451.1"/>
    <property type="molecule type" value="Genomic_DNA"/>
</dbReference>
<name>A0A844B853_9RHOB</name>
<accession>A0A844B853</accession>
<dbReference type="AlphaFoldDB" id="A0A844B853"/>
<reference evidence="1 2" key="1">
    <citation type="submission" date="2019-11" db="EMBL/GenBank/DDBJ databases">
        <title>Draft Whole-Genome sequence of the marine photosynthetic bacterium Rhodovulum strictum DSM 11289.</title>
        <authorList>
            <person name="Kyndt J.A."/>
            <person name="Meyer T.E."/>
        </authorList>
    </citation>
    <scope>NUCLEOTIDE SEQUENCE [LARGE SCALE GENOMIC DNA]</scope>
    <source>
        <strain evidence="1 2">DSM 11289</strain>
    </source>
</reference>
<evidence type="ECO:0000313" key="1">
    <source>
        <dbReference type="EMBL" id="MRH22451.1"/>
    </source>
</evidence>
<keyword evidence="2" id="KW-1185">Reference proteome</keyword>
<comment type="caution">
    <text evidence="1">The sequence shown here is derived from an EMBL/GenBank/DDBJ whole genome shotgun (WGS) entry which is preliminary data.</text>
</comment>
<sequence>MRRFIAARHNMGQDATVLLGAGVLGPSHDRDLGLHVGGEVWHVVTMPHPARGPIPNEASITHLIGAVLDERKDEWQTKSRDMRGKPFAHMDKEVIDPMLSITPNAARSSPWVVRKTTTA</sequence>
<organism evidence="1 2">
    <name type="scientific">Rhodovulum strictum</name>
    <dbReference type="NCBI Taxonomy" id="58314"/>
    <lineage>
        <taxon>Bacteria</taxon>
        <taxon>Pseudomonadati</taxon>
        <taxon>Pseudomonadota</taxon>
        <taxon>Alphaproteobacteria</taxon>
        <taxon>Rhodobacterales</taxon>
        <taxon>Paracoccaceae</taxon>
        <taxon>Rhodovulum</taxon>
    </lineage>
</organism>
<proteinExistence type="predicted"/>
<dbReference type="OrthoDB" id="165209at2"/>